<name>A0A1D8S680_9EURY</name>
<reference evidence="1 2" key="1">
    <citation type="submission" date="2016-06" db="EMBL/GenBank/DDBJ databases">
        <title>Discovery of anaerobic lithoheterotrophic haloarchaeon capable of sulfur respiration by hydrogen and formate.</title>
        <authorList>
            <person name="Sorokin D.Y."/>
            <person name="Kublanov I.V."/>
            <person name="Roman P."/>
            <person name="Sinninghe Damste J.S."/>
            <person name="Golyshin P.N."/>
            <person name="Rojo D."/>
            <person name="Ciordia S."/>
            <person name="Mena Md.C."/>
            <person name="Ferrer M."/>
            <person name="Smedile F."/>
            <person name="Messina E."/>
            <person name="La Cono V."/>
            <person name="Yakimov M.M."/>
        </authorList>
    </citation>
    <scope>NUCLEOTIDE SEQUENCE [LARGE SCALE GENOMIC DNA]</scope>
    <source>
        <strain evidence="1 2">HTSR1</strain>
    </source>
</reference>
<dbReference type="Proteomes" id="UP000185608">
    <property type="component" value="Chromosome"/>
</dbReference>
<dbReference type="InterPro" id="IPR026452">
    <property type="entry name" value="Surf_glycop_sig_pep"/>
</dbReference>
<protein>
    <submittedName>
        <fullName evidence="1">Cell surface glycoprotein</fullName>
    </submittedName>
</protein>
<dbReference type="Gene3D" id="2.60.40.10">
    <property type="entry name" value="Immunoglobulins"/>
    <property type="match status" value="1"/>
</dbReference>
<evidence type="ECO:0000313" key="2">
    <source>
        <dbReference type="Proteomes" id="UP000185608"/>
    </source>
</evidence>
<dbReference type="SMART" id="SM00710">
    <property type="entry name" value="PbH1"/>
    <property type="match status" value="7"/>
</dbReference>
<dbReference type="NCBIfam" id="TIGR04207">
    <property type="entry name" value="halo_sig_pep"/>
    <property type="match status" value="1"/>
</dbReference>
<gene>
    <name evidence="1" type="ORF">HTSR_1691</name>
</gene>
<dbReference type="InterPro" id="IPR011050">
    <property type="entry name" value="Pectin_lyase_fold/virulence"/>
</dbReference>
<accession>A0A1D8S680</accession>
<proteinExistence type="predicted"/>
<organism evidence="1 2">
    <name type="scientific">Halodesulfurarchaeum formicicum</name>
    <dbReference type="NCBI Taxonomy" id="1873524"/>
    <lineage>
        <taxon>Archaea</taxon>
        <taxon>Methanobacteriati</taxon>
        <taxon>Methanobacteriota</taxon>
        <taxon>Stenosarchaea group</taxon>
        <taxon>Halobacteria</taxon>
        <taxon>Halobacteriales</taxon>
        <taxon>Halobacteriaceae</taxon>
        <taxon>Halodesulfurarchaeum</taxon>
    </lineage>
</organism>
<dbReference type="SUPFAM" id="SSF51126">
    <property type="entry name" value="Pectin lyase-like"/>
    <property type="match status" value="2"/>
</dbReference>
<dbReference type="InterPro" id="IPR013783">
    <property type="entry name" value="Ig-like_fold"/>
</dbReference>
<dbReference type="InterPro" id="IPR006626">
    <property type="entry name" value="PbH1"/>
</dbReference>
<dbReference type="EMBL" id="CP016070">
    <property type="protein sequence ID" value="AOW80861.1"/>
    <property type="molecule type" value="Genomic_DNA"/>
</dbReference>
<dbReference type="KEGG" id="halh:HTSR_1691"/>
<sequence length="1646" mass="172657">MTEGYTDQARAIFLAALMVLSIAGGSIAFAGSAAAQTNSISLSDDLVAEGDVQVNGSVDANGTVVAFIDENGDGEFNTSDADETGISDTEYIGDVDEDNEFSISLNTDDLESGTYDVYVFQEEDVENYGITNGDTGERSAELQVDADAPVFGNETPEAGTTISAQQDIVVPIEDANTSVDFITATVTAGNEEVTLEINPGSATDDGVEFADNELTISPGTGGVPAIGDDTYTVDVTAEDEVGNQKQTDFKFTIDGTEPDVDFVTPDEFEEIRQFISSDENQTIEVDLEPGTGRTLNDSTAELEIEGANGYEETLNNSFNGYSGVDAADETATFKIDAEDDISALPDGQVTLTASVEDDIGNSVTESRTFEVDLDSPNVTSIELTDDEINISDRKDGEDAIITFDEPVDEKDVSVNVNIDGSSTTIDTNQWYVEDENGVDIESQVAVPLEDALEGVTSENDSAVVNVTAAADLADDGSADANTLGNADADASNTTFDIDTNGPSVTLSEPGDVSGDLQGYVNATAFVSSQTDVDQRFIAIEAGGNDDEINTEALVEITDTAENVDTVGLPDGDHRLFVYVEDDAGNSDLSTIAFDVDNGKSLDVAQDYLSGIATPYDAGTQPVDVDSIFTDGTADHVDVTYSVNGEVVSEDDTINAAEYRGQQVDVNASAENGQDYTVQLQFAPLVGAESVSGDTIDIGVQTDAESLDELNVTVEDVDNHFWETERQLTREDFTEYGDESGIYTATTVEGLDDGKYKVTVTDAEDAHGDDTSADFGGENGDSYEVTATVDDHDPELETAYVIDSYGQETQVKAEFNEAVTLNDDTVVTFRGSTNAVEGVQNNGDGTLTVELEGEVQTADAPLLNVTQVSEANGDSSTTEKVSTEVATANIDLSSDKLNVISVPAETGEVPLSDTELSEDEETAVWAYAPNDPEAENGWLTYSPGADDNTLDDLVGGQGYVVNVTEDTTVEINAQNVPADEQQALQSQTITEGWNLIGHYQENSQSVGQALTYLDTTYDVEEGYTGMQVDSLQPGQGYWVFSNGEGVHAPVNYGGAASERPNVGDVQVSDADGVLKDGEEVQVSATVQANEVINSVVAKPDYRLATDLGEVELTDENNDGKYTGTFTTNFSDDAEPETKYNVRVEATDVDGNFGDGTGESPATDSELATAETVTNLDTGVTYNTLTGALSEVKEFETLELSDGKFVENRDSLTITTDNLGLVGNGTEYTKIAANVELAGSDIHVEGIDYVANSPTGDVTVTGEGTTLETVGSEGTISIDADSVTVSNSNAKTISVNANSSSISNTVVNKSVDVGVNVESTSMSNVEASEFTGNTDAVEADNPQPADGKVLNVDTLESFDEIQAAVDAENTDVEDTLRVGAGTYESVTIDVGGLTLEGPNAGLAGDSDQRGAEASFQTGGTIDADNVTIDGFELVPGPTAGSGESRTEILGSNAVITNSDVDVPDGDAPLRLSASANDTVITQNQFANGDGGNFVINARQDETQLIDGVEITDNTFEDLSGTGTSAIQANGFINANISGNSFDNIGEDAVRLAGDVSGTEVTNNEFSNYAQDSNIAGGNFDAGAVVAVSVSGDVDISGNQFNDAGGDNVYVNPIVRNDPAALDLNAITGNNTFNQGVEVNNGQIVPSSE</sequence>
<evidence type="ECO:0000313" key="1">
    <source>
        <dbReference type="EMBL" id="AOW80861.1"/>
    </source>
</evidence>